<dbReference type="InterPro" id="IPR050366">
    <property type="entry name" value="BP-dependent_transpt_permease"/>
</dbReference>
<accession>A0ABV3FR80</accession>
<feature type="transmembrane region" description="Helical" evidence="7">
    <location>
        <begin position="240"/>
        <end position="260"/>
    </location>
</feature>
<evidence type="ECO:0000313" key="10">
    <source>
        <dbReference type="Proteomes" id="UP001551695"/>
    </source>
</evidence>
<dbReference type="RefSeq" id="WP_355085361.1">
    <property type="nucleotide sequence ID" value="NZ_JBEXKW010000015.1"/>
</dbReference>
<dbReference type="Pfam" id="PF00528">
    <property type="entry name" value="BPD_transp_1"/>
    <property type="match status" value="1"/>
</dbReference>
<feature type="domain" description="ABC transmembrane type-1" evidence="8">
    <location>
        <begin position="72"/>
        <end position="261"/>
    </location>
</feature>
<sequence length="271" mass="27934">MRSPDRAGRAGMIVAVGVLLIVAGWVLAPGVFARHDPYTVDPEATYRPPSAAHWFGTDSLGRDLFARVVHGTAASVPAALLAVVIALFAGGLLGLLAGYFRGPVEEVITRVVDVLLSVPSFLLAMSLITTFGFGTVNVALAVGIVSIGSVARLMRAEVLRIGSRPYVTAARVSGRGHTAVLLLHVLPNATRPVAALAALEFAAAVLGISALSFLGFGAAPPSPEWGALIAAGRGSVSTEWWLSIAPGVVIAIVVVAVNMLSSYLQPEEAGI</sequence>
<proteinExistence type="inferred from homology"/>
<dbReference type="PANTHER" id="PTHR43386:SF1">
    <property type="entry name" value="D,D-DIPEPTIDE TRANSPORT SYSTEM PERMEASE PROTEIN DDPC-RELATED"/>
    <property type="match status" value="1"/>
</dbReference>
<dbReference type="EMBL" id="JBFAKC010000004">
    <property type="protein sequence ID" value="MEV0707921.1"/>
    <property type="molecule type" value="Genomic_DNA"/>
</dbReference>
<dbReference type="SUPFAM" id="SSF161098">
    <property type="entry name" value="MetI-like"/>
    <property type="match status" value="1"/>
</dbReference>
<protein>
    <submittedName>
        <fullName evidence="9">ABC transporter permease</fullName>
    </submittedName>
</protein>
<dbReference type="InterPro" id="IPR000515">
    <property type="entry name" value="MetI-like"/>
</dbReference>
<keyword evidence="5 7" id="KW-1133">Transmembrane helix</keyword>
<evidence type="ECO:0000256" key="7">
    <source>
        <dbReference type="RuleBase" id="RU363032"/>
    </source>
</evidence>
<comment type="subcellular location">
    <subcellularLocation>
        <location evidence="1 7">Cell membrane</location>
        <topology evidence="1 7">Multi-pass membrane protein</topology>
    </subcellularLocation>
</comment>
<dbReference type="PANTHER" id="PTHR43386">
    <property type="entry name" value="OLIGOPEPTIDE TRANSPORT SYSTEM PERMEASE PROTEIN APPC"/>
    <property type="match status" value="1"/>
</dbReference>
<keyword evidence="6 7" id="KW-0472">Membrane</keyword>
<evidence type="ECO:0000256" key="5">
    <source>
        <dbReference type="ARBA" id="ARBA00022989"/>
    </source>
</evidence>
<evidence type="ECO:0000256" key="3">
    <source>
        <dbReference type="ARBA" id="ARBA00022475"/>
    </source>
</evidence>
<evidence type="ECO:0000256" key="1">
    <source>
        <dbReference type="ARBA" id="ARBA00004651"/>
    </source>
</evidence>
<feature type="transmembrane region" description="Helical" evidence="7">
    <location>
        <begin position="12"/>
        <end position="32"/>
    </location>
</feature>
<feature type="transmembrane region" description="Helical" evidence="7">
    <location>
        <begin position="134"/>
        <end position="154"/>
    </location>
</feature>
<feature type="transmembrane region" description="Helical" evidence="7">
    <location>
        <begin position="78"/>
        <end position="100"/>
    </location>
</feature>
<comment type="caution">
    <text evidence="9">The sequence shown here is derived from an EMBL/GenBank/DDBJ whole genome shotgun (WGS) entry which is preliminary data.</text>
</comment>
<organism evidence="9 10">
    <name type="scientific">Nocardia aurea</name>
    <dbReference type="NCBI Taxonomy" id="2144174"/>
    <lineage>
        <taxon>Bacteria</taxon>
        <taxon>Bacillati</taxon>
        <taxon>Actinomycetota</taxon>
        <taxon>Actinomycetes</taxon>
        <taxon>Mycobacteriales</taxon>
        <taxon>Nocardiaceae</taxon>
        <taxon>Nocardia</taxon>
    </lineage>
</organism>
<dbReference type="PROSITE" id="PS50928">
    <property type="entry name" value="ABC_TM1"/>
    <property type="match status" value="1"/>
</dbReference>
<comment type="similarity">
    <text evidence="7">Belongs to the binding-protein-dependent transport system permease family.</text>
</comment>
<evidence type="ECO:0000256" key="4">
    <source>
        <dbReference type="ARBA" id="ARBA00022692"/>
    </source>
</evidence>
<gene>
    <name evidence="9" type="ORF">AB0I48_10185</name>
</gene>
<feature type="transmembrane region" description="Helical" evidence="7">
    <location>
        <begin position="193"/>
        <end position="220"/>
    </location>
</feature>
<dbReference type="InterPro" id="IPR035906">
    <property type="entry name" value="MetI-like_sf"/>
</dbReference>
<evidence type="ECO:0000313" key="9">
    <source>
        <dbReference type="EMBL" id="MEV0707921.1"/>
    </source>
</evidence>
<keyword evidence="2 7" id="KW-0813">Transport</keyword>
<keyword evidence="3" id="KW-1003">Cell membrane</keyword>
<dbReference type="Proteomes" id="UP001551695">
    <property type="component" value="Unassembled WGS sequence"/>
</dbReference>
<name>A0ABV3FR80_9NOCA</name>
<dbReference type="Gene3D" id="1.10.3720.10">
    <property type="entry name" value="MetI-like"/>
    <property type="match status" value="1"/>
</dbReference>
<keyword evidence="4 7" id="KW-0812">Transmembrane</keyword>
<reference evidence="9 10" key="1">
    <citation type="submission" date="2024-06" db="EMBL/GenBank/DDBJ databases">
        <title>The Natural Products Discovery Center: Release of the First 8490 Sequenced Strains for Exploring Actinobacteria Biosynthetic Diversity.</title>
        <authorList>
            <person name="Kalkreuter E."/>
            <person name="Kautsar S.A."/>
            <person name="Yang D."/>
            <person name="Bader C.D."/>
            <person name="Teijaro C.N."/>
            <person name="Fluegel L."/>
            <person name="Davis C.M."/>
            <person name="Simpson J.R."/>
            <person name="Lauterbach L."/>
            <person name="Steele A.D."/>
            <person name="Gui C."/>
            <person name="Meng S."/>
            <person name="Li G."/>
            <person name="Viehrig K."/>
            <person name="Ye F."/>
            <person name="Su P."/>
            <person name="Kiefer A.F."/>
            <person name="Nichols A."/>
            <person name="Cepeda A.J."/>
            <person name="Yan W."/>
            <person name="Fan B."/>
            <person name="Jiang Y."/>
            <person name="Adhikari A."/>
            <person name="Zheng C.-J."/>
            <person name="Schuster L."/>
            <person name="Cowan T.M."/>
            <person name="Smanski M.J."/>
            <person name="Chevrette M.G."/>
            <person name="De Carvalho L.P.S."/>
            <person name="Shen B."/>
        </authorList>
    </citation>
    <scope>NUCLEOTIDE SEQUENCE [LARGE SCALE GENOMIC DNA]</scope>
    <source>
        <strain evidence="9 10">NPDC050403</strain>
    </source>
</reference>
<evidence type="ECO:0000259" key="8">
    <source>
        <dbReference type="PROSITE" id="PS50928"/>
    </source>
</evidence>
<evidence type="ECO:0000256" key="6">
    <source>
        <dbReference type="ARBA" id="ARBA00023136"/>
    </source>
</evidence>
<evidence type="ECO:0000256" key="2">
    <source>
        <dbReference type="ARBA" id="ARBA00022448"/>
    </source>
</evidence>
<feature type="transmembrane region" description="Helical" evidence="7">
    <location>
        <begin position="107"/>
        <end position="128"/>
    </location>
</feature>
<keyword evidence="10" id="KW-1185">Reference proteome</keyword>
<dbReference type="CDD" id="cd06261">
    <property type="entry name" value="TM_PBP2"/>
    <property type="match status" value="1"/>
</dbReference>